<comment type="similarity">
    <text evidence="1">Belongs to the argonaute family. Ago subfamily.</text>
</comment>
<dbReference type="FunFam" id="3.40.50.2300:FF:000110">
    <property type="entry name" value="Argonaute 10"/>
    <property type="match status" value="1"/>
</dbReference>
<dbReference type="SMART" id="SM01163">
    <property type="entry name" value="DUF1785"/>
    <property type="match status" value="1"/>
</dbReference>
<evidence type="ECO:0000256" key="3">
    <source>
        <dbReference type="SAM" id="MobiDB-lite"/>
    </source>
</evidence>
<feature type="region of interest" description="Disordered" evidence="3">
    <location>
        <begin position="1"/>
        <end position="135"/>
    </location>
</feature>
<dbReference type="CDD" id="cd02846">
    <property type="entry name" value="PAZ_argonaute_like"/>
    <property type="match status" value="1"/>
</dbReference>
<feature type="domain" description="Piwi" evidence="5">
    <location>
        <begin position="707"/>
        <end position="1055"/>
    </location>
</feature>
<feature type="compositionally biased region" description="Basic and acidic residues" evidence="3">
    <location>
        <begin position="80"/>
        <end position="89"/>
    </location>
</feature>
<dbReference type="InterPro" id="IPR032472">
    <property type="entry name" value="ArgoL2"/>
</dbReference>
<reference evidence="6" key="1">
    <citation type="submission" date="2020-05" db="EMBL/GenBank/DDBJ databases">
        <title>WGS assembly of Panicum virgatum.</title>
        <authorList>
            <person name="Lovell J.T."/>
            <person name="Jenkins J."/>
            <person name="Shu S."/>
            <person name="Juenger T.E."/>
            <person name="Schmutz J."/>
        </authorList>
    </citation>
    <scope>NUCLEOTIDE SEQUENCE</scope>
    <source>
        <strain evidence="6">AP13</strain>
    </source>
</reference>
<feature type="compositionally biased region" description="Low complexity" evidence="3">
    <location>
        <begin position="154"/>
        <end position="163"/>
    </location>
</feature>
<dbReference type="Pfam" id="PF02171">
    <property type="entry name" value="Piwi"/>
    <property type="match status" value="2"/>
</dbReference>
<dbReference type="InterPro" id="IPR036085">
    <property type="entry name" value="PAZ_dom_sf"/>
</dbReference>
<evidence type="ECO:0000256" key="2">
    <source>
        <dbReference type="ARBA" id="ARBA00023158"/>
    </source>
</evidence>
<feature type="compositionally biased region" description="Low complexity" evidence="3">
    <location>
        <begin position="15"/>
        <end position="29"/>
    </location>
</feature>
<protein>
    <submittedName>
        <fullName evidence="6">Uncharacterized protein</fullName>
    </submittedName>
</protein>
<dbReference type="Pfam" id="PF16487">
    <property type="entry name" value="ArgoMid"/>
    <property type="match status" value="1"/>
</dbReference>
<dbReference type="PANTHER" id="PTHR22891">
    <property type="entry name" value="EUKARYOTIC TRANSLATION INITIATION FACTOR 2C"/>
    <property type="match status" value="1"/>
</dbReference>
<dbReference type="InterPro" id="IPR032474">
    <property type="entry name" value="Argonaute_N"/>
</dbReference>
<dbReference type="Pfam" id="PF02170">
    <property type="entry name" value="PAZ"/>
    <property type="match status" value="1"/>
</dbReference>
<feature type="compositionally biased region" description="Gly residues" evidence="3">
    <location>
        <begin position="37"/>
        <end position="74"/>
    </location>
</feature>
<dbReference type="GO" id="GO:0031047">
    <property type="term" value="P:regulatory ncRNA-mediated gene silencing"/>
    <property type="evidence" value="ECO:0007669"/>
    <property type="project" value="UniProtKB-KW"/>
</dbReference>
<comment type="caution">
    <text evidence="6">The sequence shown here is derived from an EMBL/GenBank/DDBJ whole genome shotgun (WGS) entry which is preliminary data.</text>
</comment>
<dbReference type="SMART" id="SM00950">
    <property type="entry name" value="Piwi"/>
    <property type="match status" value="1"/>
</dbReference>
<keyword evidence="2" id="KW-0943">RNA-mediated gene silencing</keyword>
<organism evidence="6 7">
    <name type="scientific">Panicum virgatum</name>
    <name type="common">Blackwell switchgrass</name>
    <dbReference type="NCBI Taxonomy" id="38727"/>
    <lineage>
        <taxon>Eukaryota</taxon>
        <taxon>Viridiplantae</taxon>
        <taxon>Streptophyta</taxon>
        <taxon>Embryophyta</taxon>
        <taxon>Tracheophyta</taxon>
        <taxon>Spermatophyta</taxon>
        <taxon>Magnoliopsida</taxon>
        <taxon>Liliopsida</taxon>
        <taxon>Poales</taxon>
        <taxon>Poaceae</taxon>
        <taxon>PACMAD clade</taxon>
        <taxon>Panicoideae</taxon>
        <taxon>Panicodae</taxon>
        <taxon>Paniceae</taxon>
        <taxon>Panicinae</taxon>
        <taxon>Panicum</taxon>
        <taxon>Panicum sect. Hiantes</taxon>
    </lineage>
</organism>
<dbReference type="FunFam" id="2.170.260.10:FF:000001">
    <property type="entry name" value="Protein argonaute-2"/>
    <property type="match status" value="1"/>
</dbReference>
<dbReference type="InterPro" id="IPR036397">
    <property type="entry name" value="RNaseH_sf"/>
</dbReference>
<dbReference type="InterPro" id="IPR045246">
    <property type="entry name" value="Piwi_ago-like"/>
</dbReference>
<evidence type="ECO:0000256" key="1">
    <source>
        <dbReference type="ARBA" id="ARBA00008201"/>
    </source>
</evidence>
<dbReference type="Gene3D" id="2.170.260.10">
    <property type="entry name" value="paz domain"/>
    <property type="match status" value="1"/>
</dbReference>
<dbReference type="PROSITE" id="PS50822">
    <property type="entry name" value="PIWI"/>
    <property type="match status" value="1"/>
</dbReference>
<dbReference type="Gene3D" id="3.40.50.2300">
    <property type="match status" value="1"/>
</dbReference>
<dbReference type="SMART" id="SM00949">
    <property type="entry name" value="PAZ"/>
    <property type="match status" value="1"/>
</dbReference>
<feature type="domain" description="PAZ" evidence="4">
    <location>
        <begin position="418"/>
        <end position="531"/>
    </location>
</feature>
<feature type="compositionally biased region" description="Low complexity" evidence="3">
    <location>
        <begin position="1061"/>
        <end position="1082"/>
    </location>
</feature>
<evidence type="ECO:0000259" key="4">
    <source>
        <dbReference type="PROSITE" id="PS50821"/>
    </source>
</evidence>
<feature type="compositionally biased region" description="Low complexity" evidence="3">
    <location>
        <begin position="108"/>
        <end position="117"/>
    </location>
</feature>
<evidence type="ECO:0000313" key="6">
    <source>
        <dbReference type="EMBL" id="KAG2568055.1"/>
    </source>
</evidence>
<gene>
    <name evidence="6" type="ORF">PVAP13_7NG287700</name>
</gene>
<sequence length="1104" mass="122465">MVRKKRTGPGGSGEASGESSGASGQGSSQRTERTQQHGGGRGWVPQQGGRGGGQHQGRGGHYQGRGGPGPHHPGGGPPEYHPREYHGRGGEYQGRGGDYQGRGGPRPRGGMPQPYYGGHRGGSVGRNVPPGPSRTVPELHQAPYVQYQAPMVSPSPSGPGSSSQPMAEVSSGHVQQQFQQLAIRGQTSTSQEIQVAPASSKSLRFPLRPGKGTYGDRCIVKANHFFAELPDKDLHQYDVSITPEVTSRGVNRAVMGELVTLYRQSQLGGRLPAYDGRKSLYTAGPLPFTSRTFEISLQDEEDSLSGGQGGQRRERVFRVVIKFAARADLHHLAMFLAGRQADAPQEALQVLDIVLRELPTARYSPVGRSFYSPNLGRRQQLGEGLESWRGFYQSIRPTQMGLSLNIDMSSTAFIEPLPVIDFVAQLLNRDISVRPLSDSDRVKIKKALRGVKVEVTHRGNMRRKYRISGLTSQATRELSFPVDDRGTVKTVVQYFMETYGFSIQHTTLPCLQVGNQQRPNYLPMEVCKIVEGQRYSKRLNEKQITALLKVTCQRPRERELDILQTVHHNAYYEDPYAQEFGIRIDERLAAVEARVLPPPRLKYHDSGRERDVLPRVGQWNMMNKKMVNGGRVSNWVCINFSRNVQDSAARSFCDELANMCQISGMDFALQPVLPPLTARPEHVERALKARYQDAMNILRPQGRELDLLIVILPDNNGSLYGDLKRICETDLGLVSQCCLTKHVFKMSKQYLANVALKINVKVGGRNTVLVDALTRRIPLVSDRPTIIFGADVTHPHPGEDSSPSIAAVVASQDWPEVTKYAGLVSAQAHRQELIQDLFKVWQDPQRGTITGGMIKELLISFKRATGQKPQRIIFYRDGVSEGQFYQVLLYELDAIRKACASLEPNYQPPVTFVVVQKRHHTRLFANNHNDQRTVDRSGNILPGTVVDSKICHPTEFDFYLCSHAGIQVDSSSSFSIHHLIDGQVITDLKFSSIQGTSRPAHYHVLWDENKFTADELQTLTNNLCYTYARCTRSVSIVPPAYYAHLAAFRARFYMEPDTSDSGSMASGARGPPPGGARSSRAAGSVAVRPLPALKENVKRVMFYC</sequence>
<evidence type="ECO:0000313" key="7">
    <source>
        <dbReference type="Proteomes" id="UP000823388"/>
    </source>
</evidence>
<name>A0A8T0Q422_PANVG</name>
<feature type="compositionally biased region" description="Gly residues" evidence="3">
    <location>
        <begin position="90"/>
        <end position="107"/>
    </location>
</feature>
<evidence type="ECO:0000259" key="5">
    <source>
        <dbReference type="PROSITE" id="PS50822"/>
    </source>
</evidence>
<dbReference type="Pfam" id="PF12764">
    <property type="entry name" value="Gly-rich_Ago1"/>
    <property type="match status" value="1"/>
</dbReference>
<dbReference type="InterPro" id="IPR032473">
    <property type="entry name" value="Argonaute_Mid_dom"/>
</dbReference>
<dbReference type="OrthoDB" id="10252740at2759"/>
<feature type="region of interest" description="Disordered" evidence="3">
    <location>
        <begin position="1057"/>
        <end position="1082"/>
    </location>
</feature>
<dbReference type="Pfam" id="PF16488">
    <property type="entry name" value="ArgoL2"/>
    <property type="match status" value="1"/>
</dbReference>
<dbReference type="InterPro" id="IPR014811">
    <property type="entry name" value="ArgoL1"/>
</dbReference>
<dbReference type="EMBL" id="CM029050">
    <property type="protein sequence ID" value="KAG2568055.1"/>
    <property type="molecule type" value="Genomic_DNA"/>
</dbReference>
<dbReference type="Gene3D" id="3.30.420.10">
    <property type="entry name" value="Ribonuclease H-like superfamily/Ribonuclease H"/>
    <property type="match status" value="1"/>
</dbReference>
<dbReference type="InterPro" id="IPR003165">
    <property type="entry name" value="Piwi"/>
</dbReference>
<accession>A0A8T0Q422</accession>
<dbReference type="Pfam" id="PF16486">
    <property type="entry name" value="ArgoN"/>
    <property type="match status" value="1"/>
</dbReference>
<dbReference type="GO" id="GO:0003723">
    <property type="term" value="F:RNA binding"/>
    <property type="evidence" value="ECO:0007669"/>
    <property type="project" value="InterPro"/>
</dbReference>
<keyword evidence="7" id="KW-1185">Reference proteome</keyword>
<dbReference type="CDD" id="cd04657">
    <property type="entry name" value="Piwi_ago-like"/>
    <property type="match status" value="1"/>
</dbReference>
<dbReference type="Proteomes" id="UP000823388">
    <property type="component" value="Chromosome 7N"/>
</dbReference>
<dbReference type="PROSITE" id="PS50821">
    <property type="entry name" value="PAZ"/>
    <property type="match status" value="1"/>
</dbReference>
<proteinExistence type="inferred from homology"/>
<dbReference type="SUPFAM" id="SSF101690">
    <property type="entry name" value="PAZ domain"/>
    <property type="match status" value="1"/>
</dbReference>
<feature type="region of interest" description="Disordered" evidence="3">
    <location>
        <begin position="151"/>
        <end position="170"/>
    </location>
</feature>
<dbReference type="InterPro" id="IPR012337">
    <property type="entry name" value="RNaseH-like_sf"/>
</dbReference>
<dbReference type="InterPro" id="IPR024357">
    <property type="entry name" value="Argonaut_Gly-rich"/>
</dbReference>
<dbReference type="InterPro" id="IPR003100">
    <property type="entry name" value="PAZ_dom"/>
</dbReference>
<dbReference type="AlphaFoldDB" id="A0A8T0Q422"/>
<dbReference type="Pfam" id="PF08699">
    <property type="entry name" value="ArgoL1"/>
    <property type="match status" value="1"/>
</dbReference>
<dbReference type="SUPFAM" id="SSF53098">
    <property type="entry name" value="Ribonuclease H-like"/>
    <property type="match status" value="1"/>
</dbReference>